<dbReference type="Proteomes" id="UP001364890">
    <property type="component" value="Unassembled WGS sequence"/>
</dbReference>
<evidence type="ECO:0000256" key="2">
    <source>
        <dbReference type="ARBA" id="ARBA00023125"/>
    </source>
</evidence>
<keyword evidence="7" id="KW-1185">Reference proteome</keyword>
<sequence length="253" mass="28720">MSNNTTIGSLILGIQIIDTVAQSDIPLRFSDIQETTGISKSNLYKYLNTLTQMDLLYRDQKRGHYSLGYKFLEYGTAAMQNADFIDRLTPYFKEISKLTSMTTLLVTWVNDGPVITNLWNTNYGLNIGAQVGTKLPLSSASGKIFAAYANSLEITNWIEQEQQSIEQFNIAKFQHELKQIRKENFTYAYEPLVRHVSSIGFPILNYKHELVGAFSVVGFTEDVPSAFDSEIIQRIISMSKEMSAIYGYKEKEE</sequence>
<dbReference type="Gene3D" id="1.10.10.10">
    <property type="entry name" value="Winged helix-like DNA-binding domain superfamily/Winged helix DNA-binding domain"/>
    <property type="match status" value="1"/>
</dbReference>
<protein>
    <submittedName>
        <fullName evidence="6">IclR family transcriptional regulator</fullName>
    </submittedName>
</protein>
<dbReference type="InterPro" id="IPR014757">
    <property type="entry name" value="Tscrpt_reg_IclR_C"/>
</dbReference>
<comment type="caution">
    <text evidence="6">The sequence shown here is derived from an EMBL/GenBank/DDBJ whole genome shotgun (WGS) entry which is preliminary data.</text>
</comment>
<organism evidence="6 7">
    <name type="scientific">Psychrobacillus mangrovi</name>
    <dbReference type="NCBI Taxonomy" id="3117745"/>
    <lineage>
        <taxon>Bacteria</taxon>
        <taxon>Bacillati</taxon>
        <taxon>Bacillota</taxon>
        <taxon>Bacilli</taxon>
        <taxon>Bacillales</taxon>
        <taxon>Bacillaceae</taxon>
        <taxon>Psychrobacillus</taxon>
    </lineage>
</organism>
<evidence type="ECO:0000256" key="1">
    <source>
        <dbReference type="ARBA" id="ARBA00023015"/>
    </source>
</evidence>
<dbReference type="InterPro" id="IPR005471">
    <property type="entry name" value="Tscrpt_reg_IclR_N"/>
</dbReference>
<dbReference type="PROSITE" id="PS51078">
    <property type="entry name" value="ICLR_ED"/>
    <property type="match status" value="1"/>
</dbReference>
<evidence type="ECO:0000313" key="7">
    <source>
        <dbReference type="Proteomes" id="UP001364890"/>
    </source>
</evidence>
<feature type="domain" description="IclR-ED" evidence="5">
    <location>
        <begin position="70"/>
        <end position="248"/>
    </location>
</feature>
<dbReference type="RefSeq" id="WP_336497478.1">
    <property type="nucleotide sequence ID" value="NZ_JBAWSY010000005.1"/>
</dbReference>
<dbReference type="Gene3D" id="3.30.450.40">
    <property type="match status" value="1"/>
</dbReference>
<name>A0ABU8F4I7_9BACI</name>
<dbReference type="SMART" id="SM00346">
    <property type="entry name" value="HTH_ICLR"/>
    <property type="match status" value="1"/>
</dbReference>
<dbReference type="InterPro" id="IPR050707">
    <property type="entry name" value="HTH_MetabolicPath_Reg"/>
</dbReference>
<feature type="domain" description="HTH iclR-type" evidence="4">
    <location>
        <begin position="7"/>
        <end position="69"/>
    </location>
</feature>
<keyword evidence="3" id="KW-0804">Transcription</keyword>
<dbReference type="SUPFAM" id="SSF46785">
    <property type="entry name" value="Winged helix' DNA-binding domain"/>
    <property type="match status" value="1"/>
</dbReference>
<dbReference type="EMBL" id="JBAWSY010000005">
    <property type="protein sequence ID" value="MEI4769928.1"/>
    <property type="molecule type" value="Genomic_DNA"/>
</dbReference>
<dbReference type="Pfam" id="PF09339">
    <property type="entry name" value="HTH_IclR"/>
    <property type="match status" value="1"/>
</dbReference>
<keyword evidence="1" id="KW-0805">Transcription regulation</keyword>
<dbReference type="SUPFAM" id="SSF55781">
    <property type="entry name" value="GAF domain-like"/>
    <property type="match status" value="1"/>
</dbReference>
<evidence type="ECO:0000313" key="6">
    <source>
        <dbReference type="EMBL" id="MEI4769928.1"/>
    </source>
</evidence>
<evidence type="ECO:0000256" key="3">
    <source>
        <dbReference type="ARBA" id="ARBA00023163"/>
    </source>
</evidence>
<evidence type="ECO:0000259" key="4">
    <source>
        <dbReference type="PROSITE" id="PS51077"/>
    </source>
</evidence>
<evidence type="ECO:0000259" key="5">
    <source>
        <dbReference type="PROSITE" id="PS51078"/>
    </source>
</evidence>
<accession>A0ABU8F4I7</accession>
<dbReference type="PANTHER" id="PTHR30136:SF8">
    <property type="entry name" value="TRANSCRIPTIONAL REGULATORY PROTEIN"/>
    <property type="match status" value="1"/>
</dbReference>
<dbReference type="InterPro" id="IPR036388">
    <property type="entry name" value="WH-like_DNA-bd_sf"/>
</dbReference>
<dbReference type="InterPro" id="IPR029016">
    <property type="entry name" value="GAF-like_dom_sf"/>
</dbReference>
<keyword evidence="2" id="KW-0238">DNA-binding</keyword>
<reference evidence="6 7" key="1">
    <citation type="submission" date="2024-01" db="EMBL/GenBank/DDBJ databases">
        <title>Seven novel Bacillus-like species.</title>
        <authorList>
            <person name="Liu G."/>
        </authorList>
    </citation>
    <scope>NUCLEOTIDE SEQUENCE [LARGE SCALE GENOMIC DNA]</scope>
    <source>
        <strain evidence="6 7">FJAT-51614</strain>
    </source>
</reference>
<proteinExistence type="predicted"/>
<dbReference type="PROSITE" id="PS51077">
    <property type="entry name" value="HTH_ICLR"/>
    <property type="match status" value="1"/>
</dbReference>
<dbReference type="PANTHER" id="PTHR30136">
    <property type="entry name" value="HELIX-TURN-HELIX TRANSCRIPTIONAL REGULATOR, ICLR FAMILY"/>
    <property type="match status" value="1"/>
</dbReference>
<dbReference type="InterPro" id="IPR036390">
    <property type="entry name" value="WH_DNA-bd_sf"/>
</dbReference>
<dbReference type="Pfam" id="PF01614">
    <property type="entry name" value="IclR_C"/>
    <property type="match status" value="1"/>
</dbReference>
<gene>
    <name evidence="6" type="ORF">WAX74_09760</name>
</gene>